<evidence type="ECO:0000256" key="1">
    <source>
        <dbReference type="ARBA" id="ARBA00000012"/>
    </source>
</evidence>
<dbReference type="PROSITE" id="PS50972">
    <property type="entry name" value="PTERIN_BINDING"/>
    <property type="match status" value="1"/>
</dbReference>
<dbReference type="InterPro" id="IPR011005">
    <property type="entry name" value="Dihydropteroate_synth-like_sf"/>
</dbReference>
<evidence type="ECO:0000313" key="11">
    <source>
        <dbReference type="EMBL" id="MFC5566136.1"/>
    </source>
</evidence>
<comment type="caution">
    <text evidence="11">The sequence shown here is derived from an EMBL/GenBank/DDBJ whole genome shotgun (WGS) entry which is preliminary data.</text>
</comment>
<keyword evidence="12" id="KW-1185">Reference proteome</keyword>
<evidence type="ECO:0000256" key="9">
    <source>
        <dbReference type="RuleBase" id="RU361205"/>
    </source>
</evidence>
<dbReference type="InterPro" id="IPR006390">
    <property type="entry name" value="DHP_synth_dom"/>
</dbReference>
<dbReference type="SUPFAM" id="SSF51717">
    <property type="entry name" value="Dihydropteroate synthetase-like"/>
    <property type="match status" value="1"/>
</dbReference>
<dbReference type="EC" id="2.5.1.15" evidence="4 9"/>
<comment type="catalytic activity">
    <reaction evidence="1">
        <text>(7,8-dihydropterin-6-yl)methyl diphosphate + 4-aminobenzoate = 7,8-dihydropteroate + diphosphate</text>
        <dbReference type="Rhea" id="RHEA:19949"/>
        <dbReference type="ChEBI" id="CHEBI:17836"/>
        <dbReference type="ChEBI" id="CHEBI:17839"/>
        <dbReference type="ChEBI" id="CHEBI:33019"/>
        <dbReference type="ChEBI" id="CHEBI:72950"/>
        <dbReference type="EC" id="2.5.1.15"/>
    </reaction>
</comment>
<dbReference type="GO" id="GO:0004156">
    <property type="term" value="F:dihydropteroate synthase activity"/>
    <property type="evidence" value="ECO:0007669"/>
    <property type="project" value="UniProtKB-EC"/>
</dbReference>
<dbReference type="InterPro" id="IPR045031">
    <property type="entry name" value="DHP_synth-like"/>
</dbReference>
<sequence>MTAYWRPIPMTDPARPRGALPLAGGWCWFDRLERLSRDAAPEVVPLSEAPPDVLDRLSAPRAPVARLDLSAPRIMGVLNVTPDSFSDGGLHATPEAALARARALAGADILDIGGESTRPGAATIPAEEEIARVLPVLRALRADTDLPLSIDTRKAAVAQAALDAGADLVNDVSGLAFDPALGAVAARAGGYCLMHAQGTPETMQADPRYDDVLLDVHDALEAGLALAESQGIPRARVLVDPGLGFGKTLQHNVSLLRRLSLYHGLGCGLLVGASRKGFVGALGGAAQARDRMPGSVALALHAVRQGAQVVRVHDVTETRQALSLHQAVGGTT</sequence>
<evidence type="ECO:0000256" key="8">
    <source>
        <dbReference type="ARBA" id="ARBA00022909"/>
    </source>
</evidence>
<dbReference type="InterPro" id="IPR000489">
    <property type="entry name" value="Pterin-binding_dom"/>
</dbReference>
<protein>
    <recommendedName>
        <fullName evidence="4 9">Dihydropteroate synthase</fullName>
        <shortName evidence="9">DHPS</shortName>
        <ecNumber evidence="4 9">2.5.1.15</ecNumber>
    </recommendedName>
    <alternativeName>
        <fullName evidence="9">Dihydropteroate pyrophosphorylase</fullName>
    </alternativeName>
</protein>
<keyword evidence="5 9" id="KW-0808">Transferase</keyword>
<evidence type="ECO:0000313" key="12">
    <source>
        <dbReference type="Proteomes" id="UP001596056"/>
    </source>
</evidence>
<proteinExistence type="inferred from homology"/>
<gene>
    <name evidence="11" type="primary">folP</name>
    <name evidence="11" type="ORF">ACFPOC_06840</name>
</gene>
<dbReference type="Gene3D" id="3.20.20.20">
    <property type="entry name" value="Dihydropteroate synthase-like"/>
    <property type="match status" value="1"/>
</dbReference>
<name>A0ABW0SBC6_9RHOB</name>
<evidence type="ECO:0000256" key="7">
    <source>
        <dbReference type="ARBA" id="ARBA00022842"/>
    </source>
</evidence>
<accession>A0ABW0SBC6</accession>
<reference evidence="12" key="1">
    <citation type="journal article" date="2019" name="Int. J. Syst. Evol. Microbiol.">
        <title>The Global Catalogue of Microorganisms (GCM) 10K type strain sequencing project: providing services to taxonomists for standard genome sequencing and annotation.</title>
        <authorList>
            <consortium name="The Broad Institute Genomics Platform"/>
            <consortium name="The Broad Institute Genome Sequencing Center for Infectious Disease"/>
            <person name="Wu L."/>
            <person name="Ma J."/>
        </authorList>
    </citation>
    <scope>NUCLEOTIDE SEQUENCE [LARGE SCALE GENOMIC DNA]</scope>
    <source>
        <strain evidence="12">KACC 11588</strain>
    </source>
</reference>
<dbReference type="PANTHER" id="PTHR20941:SF1">
    <property type="entry name" value="FOLIC ACID SYNTHESIS PROTEIN FOL1"/>
    <property type="match status" value="1"/>
</dbReference>
<dbReference type="Pfam" id="PF00809">
    <property type="entry name" value="Pterin_bind"/>
    <property type="match status" value="1"/>
</dbReference>
<keyword evidence="8 9" id="KW-0289">Folate biosynthesis</keyword>
<comment type="cofactor">
    <cofactor evidence="2 9">
        <name>Mg(2+)</name>
        <dbReference type="ChEBI" id="CHEBI:18420"/>
    </cofactor>
</comment>
<evidence type="ECO:0000256" key="3">
    <source>
        <dbReference type="ARBA" id="ARBA00004763"/>
    </source>
</evidence>
<keyword evidence="6 9" id="KW-0479">Metal-binding</keyword>
<evidence type="ECO:0000256" key="4">
    <source>
        <dbReference type="ARBA" id="ARBA00012458"/>
    </source>
</evidence>
<organism evidence="11 12">
    <name type="scientific">Rubellimicrobium aerolatum</name>
    <dbReference type="NCBI Taxonomy" id="490979"/>
    <lineage>
        <taxon>Bacteria</taxon>
        <taxon>Pseudomonadati</taxon>
        <taxon>Pseudomonadota</taxon>
        <taxon>Alphaproteobacteria</taxon>
        <taxon>Rhodobacterales</taxon>
        <taxon>Roseobacteraceae</taxon>
        <taxon>Rubellimicrobium</taxon>
    </lineage>
</organism>
<comment type="function">
    <text evidence="9">Catalyzes the condensation of para-aminobenzoate (pABA) with 6-hydroxymethyl-7,8-dihydropterin diphosphate (DHPt-PP) to form 7,8-dihydropteroate (H2Pte), the immediate precursor of folate derivatives.</text>
</comment>
<dbReference type="NCBIfam" id="TIGR01496">
    <property type="entry name" value="DHPS"/>
    <property type="match status" value="1"/>
</dbReference>
<dbReference type="PANTHER" id="PTHR20941">
    <property type="entry name" value="FOLATE SYNTHESIS PROTEINS"/>
    <property type="match status" value="1"/>
</dbReference>
<keyword evidence="7 9" id="KW-0460">Magnesium</keyword>
<evidence type="ECO:0000256" key="5">
    <source>
        <dbReference type="ARBA" id="ARBA00022679"/>
    </source>
</evidence>
<evidence type="ECO:0000256" key="6">
    <source>
        <dbReference type="ARBA" id="ARBA00022723"/>
    </source>
</evidence>
<feature type="domain" description="Pterin-binding" evidence="10">
    <location>
        <begin position="72"/>
        <end position="323"/>
    </location>
</feature>
<evidence type="ECO:0000256" key="2">
    <source>
        <dbReference type="ARBA" id="ARBA00001946"/>
    </source>
</evidence>
<comment type="pathway">
    <text evidence="3 9">Cofactor biosynthesis; tetrahydrofolate biosynthesis; 7,8-dihydrofolate from 2-amino-4-hydroxy-6-hydroxymethyl-7,8-dihydropteridine diphosphate and 4-aminobenzoate: step 1/2.</text>
</comment>
<dbReference type="CDD" id="cd00739">
    <property type="entry name" value="DHPS"/>
    <property type="match status" value="1"/>
</dbReference>
<dbReference type="PROSITE" id="PS00792">
    <property type="entry name" value="DHPS_1"/>
    <property type="match status" value="1"/>
</dbReference>
<dbReference type="Proteomes" id="UP001596056">
    <property type="component" value="Unassembled WGS sequence"/>
</dbReference>
<dbReference type="RefSeq" id="WP_209839025.1">
    <property type="nucleotide sequence ID" value="NZ_JAGGJP010000004.1"/>
</dbReference>
<evidence type="ECO:0000259" key="10">
    <source>
        <dbReference type="PROSITE" id="PS50972"/>
    </source>
</evidence>
<dbReference type="EMBL" id="JBHSNA010000004">
    <property type="protein sequence ID" value="MFC5566136.1"/>
    <property type="molecule type" value="Genomic_DNA"/>
</dbReference>
<dbReference type="PROSITE" id="PS00793">
    <property type="entry name" value="DHPS_2"/>
    <property type="match status" value="1"/>
</dbReference>
<comment type="similarity">
    <text evidence="9">Belongs to the DHPS family.</text>
</comment>